<gene>
    <name evidence="4" type="ORF">GCM10009720_01830</name>
</gene>
<evidence type="ECO:0000256" key="2">
    <source>
        <dbReference type="ARBA" id="ARBA00022722"/>
    </source>
</evidence>
<keyword evidence="1" id="KW-1277">Toxin-antitoxin system</keyword>
<evidence type="ECO:0000313" key="4">
    <source>
        <dbReference type="EMBL" id="GAA2025813.1"/>
    </source>
</evidence>
<accession>A0ABP5FFW4</accession>
<dbReference type="RefSeq" id="WP_425579838.1">
    <property type="nucleotide sequence ID" value="NZ_BAAAMN010000005.1"/>
</dbReference>
<comment type="caution">
    <text evidence="4">The sequence shown here is derived from an EMBL/GenBank/DDBJ whole genome shotgun (WGS) entry which is preliminary data.</text>
</comment>
<reference evidence="5" key="1">
    <citation type="journal article" date="2019" name="Int. J. Syst. Evol. Microbiol.">
        <title>The Global Catalogue of Microorganisms (GCM) 10K type strain sequencing project: providing services to taxonomists for standard genome sequencing and annotation.</title>
        <authorList>
            <consortium name="The Broad Institute Genomics Platform"/>
            <consortium name="The Broad Institute Genome Sequencing Center for Infectious Disease"/>
            <person name="Wu L."/>
            <person name="Ma J."/>
        </authorList>
    </citation>
    <scope>NUCLEOTIDE SEQUENCE [LARGE SCALE GENOMIC DNA]</scope>
    <source>
        <strain evidence="5">JCM 13595</strain>
    </source>
</reference>
<evidence type="ECO:0000256" key="3">
    <source>
        <dbReference type="ARBA" id="ARBA00022801"/>
    </source>
</evidence>
<evidence type="ECO:0000256" key="1">
    <source>
        <dbReference type="ARBA" id="ARBA00022649"/>
    </source>
</evidence>
<name>A0ABP5FFW4_9MICC</name>
<keyword evidence="2" id="KW-0540">Nuclease</keyword>
<dbReference type="InterPro" id="IPR008201">
    <property type="entry name" value="HepT-like"/>
</dbReference>
<evidence type="ECO:0008006" key="6">
    <source>
        <dbReference type="Google" id="ProtNLM"/>
    </source>
</evidence>
<organism evidence="4 5">
    <name type="scientific">Yaniella flava</name>
    <dbReference type="NCBI Taxonomy" id="287930"/>
    <lineage>
        <taxon>Bacteria</taxon>
        <taxon>Bacillati</taxon>
        <taxon>Actinomycetota</taxon>
        <taxon>Actinomycetes</taxon>
        <taxon>Micrococcales</taxon>
        <taxon>Micrococcaceae</taxon>
        <taxon>Yaniella</taxon>
    </lineage>
</organism>
<keyword evidence="3" id="KW-0378">Hydrolase</keyword>
<evidence type="ECO:0000313" key="5">
    <source>
        <dbReference type="Proteomes" id="UP001501461"/>
    </source>
</evidence>
<dbReference type="Pfam" id="PF01934">
    <property type="entry name" value="HepT-like"/>
    <property type="match status" value="1"/>
</dbReference>
<keyword evidence="5" id="KW-1185">Reference proteome</keyword>
<sequence>MILQSAVERQFEILGEAPNAYQRMDRASRPKLEEVSAAIAMKNLIAHEYCVVDVRTLAQIAHDDIPPLKTKLEILLKGLH</sequence>
<protein>
    <recommendedName>
        <fullName evidence="6">DUF86 domain-containing protein</fullName>
    </recommendedName>
</protein>
<dbReference type="EMBL" id="BAAAMN010000005">
    <property type="protein sequence ID" value="GAA2025813.1"/>
    <property type="molecule type" value="Genomic_DNA"/>
</dbReference>
<proteinExistence type="predicted"/>
<dbReference type="Proteomes" id="UP001501461">
    <property type="component" value="Unassembled WGS sequence"/>
</dbReference>